<evidence type="ECO:0000259" key="1">
    <source>
        <dbReference type="PROSITE" id="PS50144"/>
    </source>
</evidence>
<reference evidence="2" key="2">
    <citation type="submission" date="2023-05" db="EMBL/GenBank/DDBJ databases">
        <authorList>
            <person name="Schelkunov M.I."/>
        </authorList>
    </citation>
    <scope>NUCLEOTIDE SEQUENCE</scope>
    <source>
        <strain evidence="2">Hsosn_3</strain>
        <tissue evidence="2">Leaf</tissue>
    </source>
</reference>
<evidence type="ECO:0000313" key="3">
    <source>
        <dbReference type="Proteomes" id="UP001237642"/>
    </source>
</evidence>
<dbReference type="InterPro" id="IPR008974">
    <property type="entry name" value="TRAF-like"/>
</dbReference>
<keyword evidence="3" id="KW-1185">Reference proteome</keyword>
<dbReference type="AlphaFoldDB" id="A0AAD8J680"/>
<dbReference type="CDD" id="cd00121">
    <property type="entry name" value="MATH"/>
    <property type="match status" value="2"/>
</dbReference>
<name>A0AAD8J680_9APIA</name>
<feature type="domain" description="MATH" evidence="1">
    <location>
        <begin position="24"/>
        <end position="163"/>
    </location>
</feature>
<organism evidence="2 3">
    <name type="scientific">Heracleum sosnowskyi</name>
    <dbReference type="NCBI Taxonomy" id="360622"/>
    <lineage>
        <taxon>Eukaryota</taxon>
        <taxon>Viridiplantae</taxon>
        <taxon>Streptophyta</taxon>
        <taxon>Embryophyta</taxon>
        <taxon>Tracheophyta</taxon>
        <taxon>Spermatophyta</taxon>
        <taxon>Magnoliopsida</taxon>
        <taxon>eudicotyledons</taxon>
        <taxon>Gunneridae</taxon>
        <taxon>Pentapetalae</taxon>
        <taxon>asterids</taxon>
        <taxon>campanulids</taxon>
        <taxon>Apiales</taxon>
        <taxon>Apiaceae</taxon>
        <taxon>Apioideae</taxon>
        <taxon>apioid superclade</taxon>
        <taxon>Tordylieae</taxon>
        <taxon>Tordyliinae</taxon>
        <taxon>Heracleum</taxon>
    </lineage>
</organism>
<dbReference type="Proteomes" id="UP001237642">
    <property type="component" value="Unassembled WGS sequence"/>
</dbReference>
<proteinExistence type="predicted"/>
<reference evidence="2" key="1">
    <citation type="submission" date="2023-02" db="EMBL/GenBank/DDBJ databases">
        <title>Genome of toxic invasive species Heracleum sosnowskyi carries increased number of genes despite the absence of recent whole-genome duplications.</title>
        <authorList>
            <person name="Schelkunov M."/>
            <person name="Shtratnikova V."/>
            <person name="Makarenko M."/>
            <person name="Klepikova A."/>
            <person name="Omelchenko D."/>
            <person name="Novikova G."/>
            <person name="Obukhova E."/>
            <person name="Bogdanov V."/>
            <person name="Penin A."/>
            <person name="Logacheva M."/>
        </authorList>
    </citation>
    <scope>NUCLEOTIDE SEQUENCE</scope>
    <source>
        <strain evidence="2">Hsosn_3</strain>
        <tissue evidence="2">Leaf</tissue>
    </source>
</reference>
<evidence type="ECO:0000313" key="2">
    <source>
        <dbReference type="EMBL" id="KAK1398482.1"/>
    </source>
</evidence>
<dbReference type="PANTHER" id="PTHR46162">
    <property type="entry name" value="TRAF-LIKE FAMILY PROTEIN"/>
    <property type="match status" value="1"/>
</dbReference>
<dbReference type="PROSITE" id="PS50144">
    <property type="entry name" value="MATH"/>
    <property type="match status" value="2"/>
</dbReference>
<comment type="caution">
    <text evidence="2">The sequence shown here is derived from an EMBL/GenBank/DDBJ whole genome shotgun (WGS) entry which is preliminary data.</text>
</comment>
<sequence>MVLHRSEMAKKKQELIYGTRDVPPSNFMLKISSFSELPEMISNQKKKYYESCCFEAGGYNWRFRLLILRANRVQKKRIISVYLVLDESNVLATGSDVIANFKFFVYDQIRDNYLTVEDASNRYKRFNKRETCQGISNVMTTSTLKCASNGYLLDDSCVLGVEVQVIKKTRTAESLRFIRIPPQDQLIHTWKINNFSNRNVQFCDPRAFTVAGRKWRIEIKTNYINNWLCMKLKLDDTNCRTLAGLIRWLCREQDQRLYAVYSLSLKNQLHGDQDITLRTNEWFNPEPIVTTWSQIIEMTEIHDHSKGFLVDDVLIVEAHIEWMFASKDIIINGMEVGEEEN</sequence>
<dbReference type="Gene3D" id="2.60.210.10">
    <property type="entry name" value="Apoptosis, Tumor Necrosis Factor Receptor Associated Protein 2, Chain A"/>
    <property type="match status" value="2"/>
</dbReference>
<accession>A0AAD8J680</accession>
<gene>
    <name evidence="2" type="ORF">POM88_008345</name>
</gene>
<dbReference type="SUPFAM" id="SSF49599">
    <property type="entry name" value="TRAF domain-like"/>
    <property type="match status" value="2"/>
</dbReference>
<dbReference type="PANTHER" id="PTHR46162:SF48">
    <property type="entry name" value="MATH DOMAIN-CONTAINING PROTEIN"/>
    <property type="match status" value="1"/>
</dbReference>
<feature type="domain" description="MATH" evidence="1">
    <location>
        <begin position="185"/>
        <end position="320"/>
    </location>
</feature>
<protein>
    <recommendedName>
        <fullName evidence="1">MATH domain-containing protein</fullName>
    </recommendedName>
</protein>
<dbReference type="Pfam" id="PF22486">
    <property type="entry name" value="MATH_2"/>
    <property type="match status" value="2"/>
</dbReference>
<dbReference type="EMBL" id="JAUIZM010000002">
    <property type="protein sequence ID" value="KAK1398482.1"/>
    <property type="molecule type" value="Genomic_DNA"/>
</dbReference>
<dbReference type="InterPro" id="IPR002083">
    <property type="entry name" value="MATH/TRAF_dom"/>
</dbReference>